<feature type="domain" description="Metallo-beta-lactamase" evidence="1">
    <location>
        <begin position="25"/>
        <end position="212"/>
    </location>
</feature>
<dbReference type="EMBL" id="CP013243">
    <property type="protein sequence ID" value="APH15319.1"/>
    <property type="molecule type" value="Genomic_DNA"/>
</dbReference>
<gene>
    <name evidence="2" type="ORF">NPD5_1078</name>
</gene>
<evidence type="ECO:0000259" key="1">
    <source>
        <dbReference type="SMART" id="SM00849"/>
    </source>
</evidence>
<dbReference type="PANTHER" id="PTHR42951">
    <property type="entry name" value="METALLO-BETA-LACTAMASE DOMAIN-CONTAINING"/>
    <property type="match status" value="1"/>
</dbReference>
<dbReference type="CDD" id="cd07712">
    <property type="entry name" value="MBLAC2-like_MBL-fold"/>
    <property type="match status" value="1"/>
</dbReference>
<reference evidence="2 3" key="1">
    <citation type="submission" date="2015-11" db="EMBL/GenBank/DDBJ databases">
        <authorList>
            <person name="Hill K.K."/>
            <person name="Shirey T.B."/>
            <person name="Raphael B."/>
            <person name="Daligault H.E."/>
            <person name="Davenport K.W."/>
            <person name="Bruce D.C."/>
            <person name="Foley B.T."/>
            <person name="Johnson S.L."/>
        </authorList>
    </citation>
    <scope>NUCLEOTIDE SEQUENCE [LARGE SCALE GENOMIC DNA]</scope>
    <source>
        <strain evidence="2 3">CDC_1632</strain>
    </source>
</reference>
<dbReference type="PANTHER" id="PTHR42951:SF4">
    <property type="entry name" value="ACYL-COENZYME A THIOESTERASE MBLAC2"/>
    <property type="match status" value="1"/>
</dbReference>
<dbReference type="InterPro" id="IPR036866">
    <property type="entry name" value="RibonucZ/Hydroxyglut_hydro"/>
</dbReference>
<evidence type="ECO:0000313" key="2">
    <source>
        <dbReference type="EMBL" id="APH15319.1"/>
    </source>
</evidence>
<dbReference type="AlphaFoldDB" id="A0A1L3NGR5"/>
<dbReference type="InterPro" id="IPR050855">
    <property type="entry name" value="NDM-1-like"/>
</dbReference>
<sequence>MDTWFTVKQIDEVTYVISEYKHWEETHCYLLNGTDKSLLIDTGLGVENIKKIVDQLTNKPVIVIATHVHYDHIGGHGYFKDFYVHKDEVEWINGKFPLSLDYVKKLLVEGPCDFPTNFNINQYEIFKGRPTKIIKDNDVIELGNRSIQVIHTPGHAPGHMCFYEKSSEYLFTGDLIYSGKLTAFFPSTDPTAYMESIKRIAPLPVKKIFPGHNDLNVPISIIQEIKNSFIQLNKDGKLKHGAGIFIYNNFQIHI</sequence>
<dbReference type="SUPFAM" id="SSF56281">
    <property type="entry name" value="Metallo-hydrolase/oxidoreductase"/>
    <property type="match status" value="1"/>
</dbReference>
<organism evidence="2 3">
    <name type="scientific">Clostridium sporogenes</name>
    <dbReference type="NCBI Taxonomy" id="1509"/>
    <lineage>
        <taxon>Bacteria</taxon>
        <taxon>Bacillati</taxon>
        <taxon>Bacillota</taxon>
        <taxon>Clostridia</taxon>
        <taxon>Eubacteriales</taxon>
        <taxon>Clostridiaceae</taxon>
        <taxon>Clostridium</taxon>
    </lineage>
</organism>
<dbReference type="RefSeq" id="WP_072584943.1">
    <property type="nucleotide sequence ID" value="NZ_CP013243.1"/>
</dbReference>
<dbReference type="Gene3D" id="3.60.15.10">
    <property type="entry name" value="Ribonuclease Z/Hydroxyacylglutathione hydrolase-like"/>
    <property type="match status" value="1"/>
</dbReference>
<dbReference type="Proteomes" id="UP000182204">
    <property type="component" value="Chromosome"/>
</dbReference>
<evidence type="ECO:0000313" key="3">
    <source>
        <dbReference type="Proteomes" id="UP000182204"/>
    </source>
</evidence>
<proteinExistence type="predicted"/>
<dbReference type="InterPro" id="IPR001279">
    <property type="entry name" value="Metallo-B-lactamas"/>
</dbReference>
<dbReference type="Pfam" id="PF00753">
    <property type="entry name" value="Lactamase_B"/>
    <property type="match status" value="1"/>
</dbReference>
<name>A0A1L3NGR5_CLOSG</name>
<dbReference type="SMART" id="SM00849">
    <property type="entry name" value="Lactamase_B"/>
    <property type="match status" value="1"/>
</dbReference>
<accession>A0A1L3NGR5</accession>
<protein>
    <submittedName>
        <fullName evidence="2">Beta-lactamase superfamily domain protein</fullName>
    </submittedName>
</protein>